<feature type="region of interest" description="Disordered" evidence="1">
    <location>
        <begin position="1"/>
        <end position="37"/>
    </location>
</feature>
<evidence type="ECO:0000313" key="3">
    <source>
        <dbReference type="Proteomes" id="UP000735302"/>
    </source>
</evidence>
<gene>
    <name evidence="2" type="ORF">PoB_003959700</name>
</gene>
<protein>
    <submittedName>
        <fullName evidence="2">Uncharacterized protein</fullName>
    </submittedName>
</protein>
<name>A0AAV4B1H5_9GAST</name>
<dbReference type="EMBL" id="BLXT01004479">
    <property type="protein sequence ID" value="GFO13092.1"/>
    <property type="molecule type" value="Genomic_DNA"/>
</dbReference>
<accession>A0AAV4B1H5</accession>
<dbReference type="Proteomes" id="UP000735302">
    <property type="component" value="Unassembled WGS sequence"/>
</dbReference>
<evidence type="ECO:0000256" key="1">
    <source>
        <dbReference type="SAM" id="MobiDB-lite"/>
    </source>
</evidence>
<proteinExistence type="predicted"/>
<sequence length="83" mass="9197">MIDDDDDDDDDEEEEEKKKKKNNDSHKNTLGGVDGTVARESALRSAGNLLWWARAPLPVPWPEGGSESLRSPCCGLAIYNRPN</sequence>
<comment type="caution">
    <text evidence="2">The sequence shown here is derived from an EMBL/GenBank/DDBJ whole genome shotgun (WGS) entry which is preliminary data.</text>
</comment>
<feature type="compositionally biased region" description="Acidic residues" evidence="1">
    <location>
        <begin position="1"/>
        <end position="15"/>
    </location>
</feature>
<dbReference type="AlphaFoldDB" id="A0AAV4B1H5"/>
<organism evidence="2 3">
    <name type="scientific">Plakobranchus ocellatus</name>
    <dbReference type="NCBI Taxonomy" id="259542"/>
    <lineage>
        <taxon>Eukaryota</taxon>
        <taxon>Metazoa</taxon>
        <taxon>Spiralia</taxon>
        <taxon>Lophotrochozoa</taxon>
        <taxon>Mollusca</taxon>
        <taxon>Gastropoda</taxon>
        <taxon>Heterobranchia</taxon>
        <taxon>Euthyneura</taxon>
        <taxon>Panpulmonata</taxon>
        <taxon>Sacoglossa</taxon>
        <taxon>Placobranchoidea</taxon>
        <taxon>Plakobranchidae</taxon>
        <taxon>Plakobranchus</taxon>
    </lineage>
</organism>
<reference evidence="2 3" key="1">
    <citation type="journal article" date="2021" name="Elife">
        <title>Chloroplast acquisition without the gene transfer in kleptoplastic sea slugs, Plakobranchus ocellatus.</title>
        <authorList>
            <person name="Maeda T."/>
            <person name="Takahashi S."/>
            <person name="Yoshida T."/>
            <person name="Shimamura S."/>
            <person name="Takaki Y."/>
            <person name="Nagai Y."/>
            <person name="Toyoda A."/>
            <person name="Suzuki Y."/>
            <person name="Arimoto A."/>
            <person name="Ishii H."/>
            <person name="Satoh N."/>
            <person name="Nishiyama T."/>
            <person name="Hasebe M."/>
            <person name="Maruyama T."/>
            <person name="Minagawa J."/>
            <person name="Obokata J."/>
            <person name="Shigenobu S."/>
        </authorList>
    </citation>
    <scope>NUCLEOTIDE SEQUENCE [LARGE SCALE GENOMIC DNA]</scope>
</reference>
<evidence type="ECO:0000313" key="2">
    <source>
        <dbReference type="EMBL" id="GFO13092.1"/>
    </source>
</evidence>
<keyword evidence="3" id="KW-1185">Reference proteome</keyword>